<comment type="caution">
    <text evidence="1">The sequence shown here is derived from an EMBL/GenBank/DDBJ whole genome shotgun (WGS) entry which is preliminary data.</text>
</comment>
<gene>
    <name evidence="1" type="ORF">FALBO_12672</name>
</gene>
<evidence type="ECO:0000313" key="2">
    <source>
        <dbReference type="Proteomes" id="UP000554235"/>
    </source>
</evidence>
<name>A0A8H4P7S4_9HYPO</name>
<keyword evidence="2" id="KW-1185">Reference proteome</keyword>
<proteinExistence type="predicted"/>
<protein>
    <submittedName>
        <fullName evidence="1">Terpene synthase metal-binding domain</fullName>
    </submittedName>
</protein>
<dbReference type="EMBL" id="JAADYS010001919">
    <property type="protein sequence ID" value="KAF4460548.1"/>
    <property type="molecule type" value="Genomic_DNA"/>
</dbReference>
<dbReference type="Proteomes" id="UP000554235">
    <property type="component" value="Unassembled WGS sequence"/>
</dbReference>
<organism evidence="1 2">
    <name type="scientific">Fusarium albosuccineum</name>
    <dbReference type="NCBI Taxonomy" id="1237068"/>
    <lineage>
        <taxon>Eukaryota</taxon>
        <taxon>Fungi</taxon>
        <taxon>Dikarya</taxon>
        <taxon>Ascomycota</taxon>
        <taxon>Pezizomycotina</taxon>
        <taxon>Sordariomycetes</taxon>
        <taxon>Hypocreomycetidae</taxon>
        <taxon>Hypocreales</taxon>
        <taxon>Nectriaceae</taxon>
        <taxon>Fusarium</taxon>
        <taxon>Fusarium decemcellulare species complex</taxon>
    </lineage>
</organism>
<dbReference type="AlphaFoldDB" id="A0A8H4P7S4"/>
<evidence type="ECO:0000313" key="1">
    <source>
        <dbReference type="EMBL" id="KAF4460548.1"/>
    </source>
</evidence>
<accession>A0A8H4P7S4</accession>
<sequence length="94" mass="10348">MKAPFSSKASRTSKNLDIDVEITSSLSRDFEAARAVRKRAALWVKRCLGLSTNVETILTTSNQIIIFFKVLGDAVNKAYDHGDDIANGCSKTRL</sequence>
<reference evidence="1 2" key="1">
    <citation type="submission" date="2020-01" db="EMBL/GenBank/DDBJ databases">
        <title>Identification and distribution of gene clusters putatively required for synthesis of sphingolipid metabolism inhibitors in phylogenetically diverse species of the filamentous fungus Fusarium.</title>
        <authorList>
            <person name="Kim H.-S."/>
            <person name="Busman M."/>
            <person name="Brown D.W."/>
            <person name="Divon H."/>
            <person name="Uhlig S."/>
            <person name="Proctor R.H."/>
        </authorList>
    </citation>
    <scope>NUCLEOTIDE SEQUENCE [LARGE SCALE GENOMIC DNA]</scope>
    <source>
        <strain evidence="1 2">NRRL 20459</strain>
    </source>
</reference>